<accession>A0AA88J944</accession>
<dbReference type="EMBL" id="BTGU01000228">
    <property type="protein sequence ID" value="GMN65362.1"/>
    <property type="molecule type" value="Genomic_DNA"/>
</dbReference>
<reference evidence="1" key="1">
    <citation type="submission" date="2023-07" db="EMBL/GenBank/DDBJ databases">
        <title>draft genome sequence of fig (Ficus carica).</title>
        <authorList>
            <person name="Takahashi T."/>
            <person name="Nishimura K."/>
        </authorList>
    </citation>
    <scope>NUCLEOTIDE SEQUENCE</scope>
</reference>
<dbReference type="Proteomes" id="UP001187192">
    <property type="component" value="Unassembled WGS sequence"/>
</dbReference>
<organism evidence="1 2">
    <name type="scientific">Ficus carica</name>
    <name type="common">Common fig</name>
    <dbReference type="NCBI Taxonomy" id="3494"/>
    <lineage>
        <taxon>Eukaryota</taxon>
        <taxon>Viridiplantae</taxon>
        <taxon>Streptophyta</taxon>
        <taxon>Embryophyta</taxon>
        <taxon>Tracheophyta</taxon>
        <taxon>Spermatophyta</taxon>
        <taxon>Magnoliopsida</taxon>
        <taxon>eudicotyledons</taxon>
        <taxon>Gunneridae</taxon>
        <taxon>Pentapetalae</taxon>
        <taxon>rosids</taxon>
        <taxon>fabids</taxon>
        <taxon>Rosales</taxon>
        <taxon>Moraceae</taxon>
        <taxon>Ficeae</taxon>
        <taxon>Ficus</taxon>
    </lineage>
</organism>
<proteinExistence type="predicted"/>
<comment type="caution">
    <text evidence="1">The sequence shown here is derived from an EMBL/GenBank/DDBJ whole genome shotgun (WGS) entry which is preliminary data.</text>
</comment>
<keyword evidence="2" id="KW-1185">Reference proteome</keyword>
<name>A0AA88J944_FICCA</name>
<sequence length="15" mass="1744">MLLMQIVHATIILFT</sequence>
<evidence type="ECO:0000313" key="2">
    <source>
        <dbReference type="Proteomes" id="UP001187192"/>
    </source>
</evidence>
<evidence type="ECO:0000313" key="1">
    <source>
        <dbReference type="EMBL" id="GMN65362.1"/>
    </source>
</evidence>
<protein>
    <submittedName>
        <fullName evidence="1">Uncharacterized protein</fullName>
    </submittedName>
</protein>
<gene>
    <name evidence="1" type="ORF">TIFTF001_034436</name>
</gene>